<reference evidence="2 3" key="1">
    <citation type="submission" date="2019-03" db="EMBL/GenBank/DDBJ databases">
        <title>Genomic Encyclopedia of Type Strains, Phase III (KMG-III): the genomes of soil and plant-associated and newly described type strains.</title>
        <authorList>
            <person name="Whitman W."/>
        </authorList>
    </citation>
    <scope>NUCLEOTIDE SEQUENCE [LARGE SCALE GENOMIC DNA]</scope>
    <source>
        <strain evidence="2 3">CECT 8301</strain>
    </source>
</reference>
<dbReference type="AlphaFoldDB" id="A0A4R8MF78"/>
<dbReference type="EMBL" id="SORL01000007">
    <property type="protein sequence ID" value="TDY64569.1"/>
    <property type="molecule type" value="Genomic_DNA"/>
</dbReference>
<keyword evidence="1" id="KW-0812">Transmembrane</keyword>
<gene>
    <name evidence="2" type="ORF">DFQ06_1481</name>
</gene>
<feature type="transmembrane region" description="Helical" evidence="1">
    <location>
        <begin position="31"/>
        <end position="55"/>
    </location>
</feature>
<evidence type="ECO:0000313" key="2">
    <source>
        <dbReference type="EMBL" id="TDY64569.1"/>
    </source>
</evidence>
<keyword evidence="1" id="KW-1133">Transmembrane helix</keyword>
<comment type="caution">
    <text evidence="2">The sequence shown here is derived from an EMBL/GenBank/DDBJ whole genome shotgun (WGS) entry which is preliminary data.</text>
</comment>
<sequence>MKLKEVESNLNESAFEEFETITERRRKLLPWWIKVFCWIFMLFGFMAVVCLMLGFTDIKPNLAFYGFETNEPFSLFGLMVVSIGVLKGFTAFSLWFEKDYAIKIGKIDAIIGIVLCLISMIVLPFFQNGFNITFRLELALLIPFLIKLKRIENTWESTSLKVA</sequence>
<keyword evidence="1" id="KW-0472">Membrane</keyword>
<feature type="transmembrane region" description="Helical" evidence="1">
    <location>
        <begin position="107"/>
        <end position="126"/>
    </location>
</feature>
<accession>A0A4R8MF78</accession>
<organism evidence="2 3">
    <name type="scientific">Algibacter lectus</name>
    <dbReference type="NCBI Taxonomy" id="221126"/>
    <lineage>
        <taxon>Bacteria</taxon>
        <taxon>Pseudomonadati</taxon>
        <taxon>Bacteroidota</taxon>
        <taxon>Flavobacteriia</taxon>
        <taxon>Flavobacteriales</taxon>
        <taxon>Flavobacteriaceae</taxon>
        <taxon>Algibacter</taxon>
    </lineage>
</organism>
<feature type="transmembrane region" description="Helical" evidence="1">
    <location>
        <begin position="75"/>
        <end position="95"/>
    </location>
</feature>
<evidence type="ECO:0000256" key="1">
    <source>
        <dbReference type="SAM" id="Phobius"/>
    </source>
</evidence>
<protein>
    <submittedName>
        <fullName evidence="2">Uncharacterized protein</fullName>
    </submittedName>
</protein>
<name>A0A4R8MF78_9FLAO</name>
<proteinExistence type="predicted"/>
<keyword evidence="3" id="KW-1185">Reference proteome</keyword>
<evidence type="ECO:0000313" key="3">
    <source>
        <dbReference type="Proteomes" id="UP000294824"/>
    </source>
</evidence>
<dbReference type="Proteomes" id="UP000294824">
    <property type="component" value="Unassembled WGS sequence"/>
</dbReference>